<evidence type="ECO:0000313" key="1">
    <source>
        <dbReference type="EMBL" id="GAA4393630.1"/>
    </source>
</evidence>
<name>A0ABP8JNC7_9BACT</name>
<accession>A0ABP8JNC7</accession>
<protein>
    <submittedName>
        <fullName evidence="1">Uncharacterized protein</fullName>
    </submittedName>
</protein>
<proteinExistence type="predicted"/>
<dbReference type="EMBL" id="BAABHA010000015">
    <property type="protein sequence ID" value="GAA4393630.1"/>
    <property type="molecule type" value="Genomic_DNA"/>
</dbReference>
<comment type="caution">
    <text evidence="1">The sequence shown here is derived from an EMBL/GenBank/DDBJ whole genome shotgun (WGS) entry which is preliminary data.</text>
</comment>
<dbReference type="Proteomes" id="UP001500454">
    <property type="component" value="Unassembled WGS sequence"/>
</dbReference>
<keyword evidence="2" id="KW-1185">Reference proteome</keyword>
<gene>
    <name evidence="1" type="ORF">GCM10023186_45380</name>
</gene>
<organism evidence="1 2">
    <name type="scientific">Hymenobacter koreensis</name>
    <dbReference type="NCBI Taxonomy" id="1084523"/>
    <lineage>
        <taxon>Bacteria</taxon>
        <taxon>Pseudomonadati</taxon>
        <taxon>Bacteroidota</taxon>
        <taxon>Cytophagia</taxon>
        <taxon>Cytophagales</taxon>
        <taxon>Hymenobacteraceae</taxon>
        <taxon>Hymenobacter</taxon>
    </lineage>
</organism>
<dbReference type="RefSeq" id="WP_345228033.1">
    <property type="nucleotide sequence ID" value="NZ_BAABHA010000015.1"/>
</dbReference>
<sequence length="646" mass="67232">MADENGNYRIPDLDSHTTATTPLAQDWKVPVYSETDDKTYEAPVGALLDTAFANQLRGVPKIVDYLEAFTGMPAQAIALDQLYTLFPNGLSLGVTATVRNTAAKEDLQANPNTFKAGGQYVLTASRFGLLNVWRNGGGASNAGTSAKAKATWLAVESPAAQGPGIEEFDPIKQGGYPIVGTSLKLSSSGYLYFFTTRVPLPYDGITPIPEPTIGGDDNYTAEPPPVSSYESNIILPQAAVSGLFTSNLGKGWRVGPTYTITDRYPQNPNDVVDGQDYADVYTRWFRPSDTGTPDAWLFSNGVWQMGSYDAANNLFMPAPAGGGPGVTVVQTTGQSTTAVMSQKAVSERLLTADQQTRVAALTSPAYYLGSAGLEGFATLDDLLAVAANNSDGTVVLNQQFLSATVPGSFGSNTVYGQGALLDPGEEVDCSNAAVHELVAGSTPVRAVGGASYFNSSLGLLTLDAATVFFSNSTAATFSGTGTVNVLGRWGVGAVNAGVTLVFKPSALIPAGYLATLTNNNDGTYTTPEGGTVVDERESGESNAETEIQCLTTSALRVSEIKLNKPLTLVSVEAKAAYNAGGATYQVNTYTGSAWAGGAVRTTVPAAQADLAAVTEAQRTAGAELLIATAPVAPNDPATLIVTVLYG</sequence>
<reference evidence="2" key="1">
    <citation type="journal article" date="2019" name="Int. J. Syst. Evol. Microbiol.">
        <title>The Global Catalogue of Microorganisms (GCM) 10K type strain sequencing project: providing services to taxonomists for standard genome sequencing and annotation.</title>
        <authorList>
            <consortium name="The Broad Institute Genomics Platform"/>
            <consortium name="The Broad Institute Genome Sequencing Center for Infectious Disease"/>
            <person name="Wu L."/>
            <person name="Ma J."/>
        </authorList>
    </citation>
    <scope>NUCLEOTIDE SEQUENCE [LARGE SCALE GENOMIC DNA]</scope>
    <source>
        <strain evidence="2">JCM 17924</strain>
    </source>
</reference>
<evidence type="ECO:0000313" key="2">
    <source>
        <dbReference type="Proteomes" id="UP001500454"/>
    </source>
</evidence>